<accession>A0A5K3FS64</accession>
<organism evidence="1">
    <name type="scientific">Mesocestoides corti</name>
    <name type="common">Flatworm</name>
    <dbReference type="NCBI Taxonomy" id="53468"/>
    <lineage>
        <taxon>Eukaryota</taxon>
        <taxon>Metazoa</taxon>
        <taxon>Spiralia</taxon>
        <taxon>Lophotrochozoa</taxon>
        <taxon>Platyhelminthes</taxon>
        <taxon>Cestoda</taxon>
        <taxon>Eucestoda</taxon>
        <taxon>Cyclophyllidea</taxon>
        <taxon>Mesocestoididae</taxon>
        <taxon>Mesocestoides</taxon>
    </lineage>
</organism>
<sequence length="623" mass="68822">MCTFNMGTLIAGGDYYSRVTMACYLRIDFPAKLSSANMAVNGTLGNHTVATVIKLSSSSNAYLGISPSKDDMSLSNVGPSVIETKTNGHETLRLRFCTKPGVYLDDLRLEANTESYTYEDEILNIKRLSYDAPTNYPGLHCATRKPASYRRKPNGQIWHLGISLGPVFNSGFAYWADLRKPEPDADCLALTVEVQLTGGERVEDKTMRHVVVKSIANNKVTLASRIVIVLKDHHNAFLDVNLGLMSQLSVNAGEFFMDIHANLSEQSTLECRRASFWLMHGGIFEVNVVSVKFNDARVKLVSLSNGRGLKVFEGDLRFGVTGVIRLVLKSLPNVMVKRDVNIDVGGILKCNTQDNSKPIFNPPVYFSQTARLVAAAGEHLGNPNYLRLKPCQVRVFGAPGDFGDILLHSDATRYWTTHARGGYYKAFRSVTVLFGRVFHISDITLKLKENANNTPRSLDLDGTRDGKSFFFLRKVGVAFQSNSLETNITLTNLPGVRGLRLTLRDLLYDDEVVHIKMGFFGSLESQAQNDFDPCEAQTTSSTDGQCASSVALRSYVSGPDFIVYCDQIPDVAVDYQIRSVCFRSFDFAPTTWRGESGFIAAVGPWLDFVTLFETVYTAAGGLV</sequence>
<evidence type="ECO:0000313" key="1">
    <source>
        <dbReference type="WBParaSite" id="MCU_010106-RA"/>
    </source>
</evidence>
<name>A0A5K3FS64_MESCO</name>
<dbReference type="AlphaFoldDB" id="A0A5K3FS64"/>
<proteinExistence type="predicted"/>
<reference evidence="1" key="1">
    <citation type="submission" date="2019-11" db="UniProtKB">
        <authorList>
            <consortium name="WormBaseParasite"/>
        </authorList>
    </citation>
    <scope>IDENTIFICATION</scope>
</reference>
<protein>
    <submittedName>
        <fullName evidence="1">VWFD domain-containing protein</fullName>
    </submittedName>
</protein>
<dbReference type="WBParaSite" id="MCU_010106-RA">
    <property type="protein sequence ID" value="MCU_010106-RA"/>
    <property type="gene ID" value="MCU_010106"/>
</dbReference>